<protein>
    <submittedName>
        <fullName evidence="1">Uncharacterized protein</fullName>
    </submittedName>
</protein>
<sequence>MARDKAESRLDNARQGKTLVTMLLPASSCLLVSQDNHEIFPAIASYGPEYVECFEANFSNPRAVIIEKATTYYKSVAIG</sequence>
<organism evidence="1 2">
    <name type="scientific">Penicillium freii</name>
    <dbReference type="NCBI Taxonomy" id="48697"/>
    <lineage>
        <taxon>Eukaryota</taxon>
        <taxon>Fungi</taxon>
        <taxon>Dikarya</taxon>
        <taxon>Ascomycota</taxon>
        <taxon>Pezizomycotina</taxon>
        <taxon>Eurotiomycetes</taxon>
        <taxon>Eurotiomycetidae</taxon>
        <taxon>Eurotiales</taxon>
        <taxon>Aspergillaceae</taxon>
        <taxon>Penicillium</taxon>
    </lineage>
</organism>
<evidence type="ECO:0000313" key="1">
    <source>
        <dbReference type="EMBL" id="KUM60864.1"/>
    </source>
</evidence>
<comment type="caution">
    <text evidence="1">The sequence shown here is derived from an EMBL/GenBank/DDBJ whole genome shotgun (WGS) entry which is preliminary data.</text>
</comment>
<evidence type="ECO:0000313" key="2">
    <source>
        <dbReference type="Proteomes" id="UP000055045"/>
    </source>
</evidence>
<dbReference type="AlphaFoldDB" id="A0A101MHU2"/>
<reference evidence="1 2" key="1">
    <citation type="submission" date="2015-10" db="EMBL/GenBank/DDBJ databases">
        <title>Genome sequencing of Penicillium freii.</title>
        <authorList>
            <person name="Nguyen H.D."/>
            <person name="Visagie C.M."/>
            <person name="Seifert K.A."/>
        </authorList>
    </citation>
    <scope>NUCLEOTIDE SEQUENCE [LARGE SCALE GENOMIC DNA]</scope>
    <source>
        <strain evidence="1 2">DAOM 242723</strain>
    </source>
</reference>
<accession>A0A101MHU2</accession>
<keyword evidence="2" id="KW-1185">Reference proteome</keyword>
<gene>
    <name evidence="1" type="ORF">ACN42_g6266</name>
</gene>
<dbReference type="Proteomes" id="UP000055045">
    <property type="component" value="Unassembled WGS sequence"/>
</dbReference>
<name>A0A101MHU2_PENFR</name>
<dbReference type="EMBL" id="LLXE01000157">
    <property type="protein sequence ID" value="KUM60864.1"/>
    <property type="molecule type" value="Genomic_DNA"/>
</dbReference>
<proteinExistence type="predicted"/>